<dbReference type="EMBL" id="WMJY01000002">
    <property type="protein sequence ID" value="MTH28672.1"/>
    <property type="molecule type" value="Genomic_DNA"/>
</dbReference>
<dbReference type="SMART" id="SM00932">
    <property type="entry name" value="Nfu_N"/>
    <property type="match status" value="2"/>
</dbReference>
<feature type="domain" description="Scaffold protein Nfu/NifU N-terminal" evidence="2">
    <location>
        <begin position="108"/>
        <end position="193"/>
    </location>
</feature>
<dbReference type="InterPro" id="IPR036498">
    <property type="entry name" value="Nfu/NifU_N_sf"/>
</dbReference>
<reference evidence="3 4" key="1">
    <citation type="journal article" date="2006" name="Int. J. Syst. Evol. Microbiol.">
        <title>Myroides pelagicus sp. nov., isolated from seawater in Thailand.</title>
        <authorList>
            <person name="Yoon J."/>
            <person name="Maneerat S."/>
            <person name="Kawai F."/>
            <person name="Yokota A."/>
        </authorList>
    </citation>
    <scope>NUCLEOTIDE SEQUENCE [LARGE SCALE GENOMIC DNA]</scope>
    <source>
        <strain evidence="3 4">SM1T</strain>
    </source>
</reference>
<evidence type="ECO:0000313" key="3">
    <source>
        <dbReference type="EMBL" id="MTH28672.1"/>
    </source>
</evidence>
<dbReference type="InterPro" id="IPR034904">
    <property type="entry name" value="FSCA_dom_sf"/>
</dbReference>
<dbReference type="Pfam" id="PF01106">
    <property type="entry name" value="NifU"/>
    <property type="match status" value="1"/>
</dbReference>
<name>A0A7K1GIC7_9FLAO</name>
<dbReference type="GO" id="GO:0051536">
    <property type="term" value="F:iron-sulfur cluster binding"/>
    <property type="evidence" value="ECO:0007669"/>
    <property type="project" value="InterPro"/>
</dbReference>
<dbReference type="AlphaFoldDB" id="A0A7K1GIC7"/>
<feature type="domain" description="Scaffold protein Nfu/NifU N-terminal" evidence="2">
    <location>
        <begin position="4"/>
        <end position="90"/>
    </location>
</feature>
<protein>
    <submittedName>
        <fullName evidence="3">NifU family protein</fullName>
    </submittedName>
</protein>
<evidence type="ECO:0000313" key="4">
    <source>
        <dbReference type="Proteomes" id="UP000488936"/>
    </source>
</evidence>
<dbReference type="Gene3D" id="3.30.1370.70">
    <property type="entry name" value="Scaffold protein Nfu/NifU, N-terminal domain"/>
    <property type="match status" value="2"/>
</dbReference>
<dbReference type="InterPro" id="IPR001075">
    <property type="entry name" value="NIF_FeS_clus_asmbl_NifU_C"/>
</dbReference>
<comment type="similarity">
    <text evidence="1">Belongs to the NifU family.</text>
</comment>
<keyword evidence="4" id="KW-1185">Reference proteome</keyword>
<dbReference type="PANTHER" id="PTHR11178">
    <property type="entry name" value="IRON-SULFUR CLUSTER SCAFFOLD PROTEIN NFU-RELATED"/>
    <property type="match status" value="1"/>
</dbReference>
<dbReference type="PANTHER" id="PTHR11178:SF1">
    <property type="entry name" value="NFU1 IRON-SULFUR CLUSTER SCAFFOLD HOMOLOG, MITOCHONDRIAL"/>
    <property type="match status" value="1"/>
</dbReference>
<organism evidence="3 4">
    <name type="scientific">Myroides pelagicus</name>
    <dbReference type="NCBI Taxonomy" id="270914"/>
    <lineage>
        <taxon>Bacteria</taxon>
        <taxon>Pseudomonadati</taxon>
        <taxon>Bacteroidota</taxon>
        <taxon>Flavobacteriia</taxon>
        <taxon>Flavobacteriales</taxon>
        <taxon>Flavobacteriaceae</taxon>
        <taxon>Myroides</taxon>
    </lineage>
</organism>
<dbReference type="GO" id="GO:0005506">
    <property type="term" value="F:iron ion binding"/>
    <property type="evidence" value="ECO:0007669"/>
    <property type="project" value="InterPro"/>
</dbReference>
<dbReference type="Proteomes" id="UP000488936">
    <property type="component" value="Unassembled WGS sequence"/>
</dbReference>
<accession>A0A7K1GIC7</accession>
<dbReference type="SUPFAM" id="SSF117916">
    <property type="entry name" value="Fe-S cluster assembly (FSCA) domain-like"/>
    <property type="match status" value="1"/>
</dbReference>
<gene>
    <name evidence="3" type="ORF">GJV77_01860</name>
</gene>
<dbReference type="GO" id="GO:0016226">
    <property type="term" value="P:iron-sulfur cluster assembly"/>
    <property type="evidence" value="ECO:0007669"/>
    <property type="project" value="InterPro"/>
</dbReference>
<dbReference type="SUPFAM" id="SSF110836">
    <property type="entry name" value="Hypothetical protein SAV1430"/>
    <property type="match status" value="2"/>
</dbReference>
<evidence type="ECO:0000259" key="2">
    <source>
        <dbReference type="SMART" id="SM00932"/>
    </source>
</evidence>
<evidence type="ECO:0000256" key="1">
    <source>
        <dbReference type="ARBA" id="ARBA00006420"/>
    </source>
</evidence>
<dbReference type="Pfam" id="PF08712">
    <property type="entry name" value="Nfu_N"/>
    <property type="match status" value="2"/>
</dbReference>
<comment type="caution">
    <text evidence="3">The sequence shown here is derived from an EMBL/GenBank/DDBJ whole genome shotgun (WGS) entry which is preliminary data.</text>
</comment>
<proteinExistence type="inferred from homology"/>
<dbReference type="RefSeq" id="WP_155034655.1">
    <property type="nucleotide sequence ID" value="NZ_JAYMMG010000002.1"/>
</dbReference>
<sequence>MSKIQIQNTSNPTIIKFVLPDFITKGENFEFKNIDETANSPLARELFYLPFVKTIYISNNFIAIEKFSIVEWDDVKETVADQIELFLAKGKKILIDSKKEIKKQPITIYAESTPNPSVIKFVANKLLTKKHVEYKNIDETQTSDLAKELFKQSFVKEVFIDENYVSISKFDAYEWNDYIQSTRSFIKEFLENGNLAVDESLILDTKQVEEQADQHFDALDEKSQRIINILEEYVKPAVQADGGNIAFQKYNEETNTVNVILQGACSGCPSSTFTLKNGIENMLRQMLQDNDIIVEAYNG</sequence>
<dbReference type="InterPro" id="IPR014824">
    <property type="entry name" value="Nfu/NifU_N"/>
</dbReference>
<dbReference type="OrthoDB" id="9796965at2"/>
<dbReference type="Gene3D" id="3.30.300.130">
    <property type="entry name" value="Fe-S cluster assembly (FSCA)"/>
    <property type="match status" value="1"/>
</dbReference>